<dbReference type="SMART" id="SM00448">
    <property type="entry name" value="REC"/>
    <property type="match status" value="1"/>
</dbReference>
<keyword evidence="4" id="KW-0808">Transferase</keyword>
<dbReference type="SMART" id="SM00388">
    <property type="entry name" value="HisKA"/>
    <property type="match status" value="1"/>
</dbReference>
<dbReference type="PROSITE" id="PS50110">
    <property type="entry name" value="RESPONSE_REGULATORY"/>
    <property type="match status" value="1"/>
</dbReference>
<dbReference type="Gene3D" id="1.10.10.60">
    <property type="entry name" value="Homeodomain-like"/>
    <property type="match status" value="1"/>
</dbReference>
<evidence type="ECO:0000256" key="1">
    <source>
        <dbReference type="ARBA" id="ARBA00000085"/>
    </source>
</evidence>
<evidence type="ECO:0000256" key="6">
    <source>
        <dbReference type="ARBA" id="ARBA00022777"/>
    </source>
</evidence>
<dbReference type="PANTHER" id="PTHR43547">
    <property type="entry name" value="TWO-COMPONENT HISTIDINE KINASE"/>
    <property type="match status" value="1"/>
</dbReference>
<accession>A0A098SBE1</accession>
<feature type="domain" description="Response regulatory" evidence="15">
    <location>
        <begin position="833"/>
        <end position="949"/>
    </location>
</feature>
<dbReference type="SUPFAM" id="SSF47384">
    <property type="entry name" value="Homodimeric domain of signal transducing histidine kinase"/>
    <property type="match status" value="1"/>
</dbReference>
<dbReference type="SMART" id="SM00342">
    <property type="entry name" value="HTH_ARAC"/>
    <property type="match status" value="1"/>
</dbReference>
<evidence type="ECO:0000256" key="9">
    <source>
        <dbReference type="ARBA" id="ARBA00023015"/>
    </source>
</evidence>
<dbReference type="PRINTS" id="PR00344">
    <property type="entry name" value="BCTRLSENSOR"/>
</dbReference>
<dbReference type="InterPro" id="IPR003594">
    <property type="entry name" value="HATPase_dom"/>
</dbReference>
<evidence type="ECO:0000256" key="10">
    <source>
        <dbReference type="ARBA" id="ARBA00023125"/>
    </source>
</evidence>
<dbReference type="AlphaFoldDB" id="A0A098SBE1"/>
<dbReference type="InterPro" id="IPR036097">
    <property type="entry name" value="HisK_dim/P_sf"/>
</dbReference>
<dbReference type="GO" id="GO:0003700">
    <property type="term" value="F:DNA-binding transcription factor activity"/>
    <property type="evidence" value="ECO:0007669"/>
    <property type="project" value="InterPro"/>
</dbReference>
<evidence type="ECO:0000256" key="5">
    <source>
        <dbReference type="ARBA" id="ARBA00022741"/>
    </source>
</evidence>
<dbReference type="GO" id="GO:0005524">
    <property type="term" value="F:ATP binding"/>
    <property type="evidence" value="ECO:0007669"/>
    <property type="project" value="UniProtKB-KW"/>
</dbReference>
<gene>
    <name evidence="16" type="ORF">IX84_02630</name>
</gene>
<keyword evidence="9" id="KW-0805">Transcription regulation</keyword>
<evidence type="ECO:0000256" key="8">
    <source>
        <dbReference type="ARBA" id="ARBA00023012"/>
    </source>
</evidence>
<evidence type="ECO:0000256" key="12">
    <source>
        <dbReference type="PROSITE-ProRule" id="PRU00169"/>
    </source>
</evidence>
<dbReference type="SUPFAM" id="SSF55874">
    <property type="entry name" value="ATPase domain of HSP90 chaperone/DNA topoisomerase II/histidine kinase"/>
    <property type="match status" value="1"/>
</dbReference>
<dbReference type="InterPro" id="IPR004358">
    <property type="entry name" value="Sig_transdc_His_kin-like_C"/>
</dbReference>
<evidence type="ECO:0000256" key="7">
    <source>
        <dbReference type="ARBA" id="ARBA00022840"/>
    </source>
</evidence>
<keyword evidence="5" id="KW-0547">Nucleotide-binding</keyword>
<proteinExistence type="predicted"/>
<keyword evidence="3 12" id="KW-0597">Phosphoprotein</keyword>
<keyword evidence="11" id="KW-0804">Transcription</keyword>
<dbReference type="InterPro" id="IPR005467">
    <property type="entry name" value="His_kinase_dom"/>
</dbReference>
<dbReference type="Pfam" id="PF12833">
    <property type="entry name" value="HTH_18"/>
    <property type="match status" value="1"/>
</dbReference>
<dbReference type="EMBL" id="JPOS01000006">
    <property type="protein sequence ID" value="KGE89491.1"/>
    <property type="molecule type" value="Genomic_DNA"/>
</dbReference>
<evidence type="ECO:0000313" key="16">
    <source>
        <dbReference type="EMBL" id="KGE89491.1"/>
    </source>
</evidence>
<dbReference type="PROSITE" id="PS00041">
    <property type="entry name" value="HTH_ARAC_FAMILY_1"/>
    <property type="match status" value="1"/>
</dbReference>
<keyword evidence="8" id="KW-0902">Two-component regulatory system</keyword>
<organism evidence="16 17">
    <name type="scientific">Phaeodactylibacter xiamenensis</name>
    <dbReference type="NCBI Taxonomy" id="1524460"/>
    <lineage>
        <taxon>Bacteria</taxon>
        <taxon>Pseudomonadati</taxon>
        <taxon>Bacteroidota</taxon>
        <taxon>Saprospiria</taxon>
        <taxon>Saprospirales</taxon>
        <taxon>Haliscomenobacteraceae</taxon>
        <taxon>Phaeodactylibacter</taxon>
    </lineage>
</organism>
<keyword evidence="7" id="KW-0067">ATP-binding</keyword>
<dbReference type="Gene3D" id="3.40.50.2300">
    <property type="match status" value="1"/>
</dbReference>
<dbReference type="SMART" id="SM00028">
    <property type="entry name" value="TPR"/>
    <property type="match status" value="4"/>
</dbReference>
<dbReference type="InterPro" id="IPR018062">
    <property type="entry name" value="HTH_AraC-typ_CS"/>
</dbReference>
<dbReference type="SUPFAM" id="SSF46689">
    <property type="entry name" value="Homeodomain-like"/>
    <property type="match status" value="1"/>
</dbReference>
<dbReference type="STRING" id="1524460.IX84_02630"/>
<name>A0A098SBE1_9BACT</name>
<evidence type="ECO:0000259" key="15">
    <source>
        <dbReference type="PROSITE" id="PS50110"/>
    </source>
</evidence>
<dbReference type="InterPro" id="IPR036890">
    <property type="entry name" value="HATPase_C_sf"/>
</dbReference>
<dbReference type="SUPFAM" id="SSF48452">
    <property type="entry name" value="TPR-like"/>
    <property type="match status" value="2"/>
</dbReference>
<feature type="modified residue" description="4-aspartylphosphate" evidence="12">
    <location>
        <position position="882"/>
    </location>
</feature>
<dbReference type="Pfam" id="PF02518">
    <property type="entry name" value="HATPase_c"/>
    <property type="match status" value="1"/>
</dbReference>
<dbReference type="InterPro" id="IPR019734">
    <property type="entry name" value="TPR_rpt"/>
</dbReference>
<evidence type="ECO:0000259" key="14">
    <source>
        <dbReference type="PROSITE" id="PS50109"/>
    </source>
</evidence>
<comment type="catalytic activity">
    <reaction evidence="1">
        <text>ATP + protein L-histidine = ADP + protein N-phospho-L-histidine.</text>
        <dbReference type="EC" id="2.7.13.3"/>
    </reaction>
</comment>
<evidence type="ECO:0000256" key="3">
    <source>
        <dbReference type="ARBA" id="ARBA00022553"/>
    </source>
</evidence>
<keyword evidence="6" id="KW-0418">Kinase</keyword>
<dbReference type="Gene3D" id="1.25.40.10">
    <property type="entry name" value="Tetratricopeptide repeat domain"/>
    <property type="match status" value="2"/>
</dbReference>
<dbReference type="InterPro" id="IPR001789">
    <property type="entry name" value="Sig_transdc_resp-reg_receiver"/>
</dbReference>
<dbReference type="PANTHER" id="PTHR43547:SF2">
    <property type="entry name" value="HYBRID SIGNAL TRANSDUCTION HISTIDINE KINASE C"/>
    <property type="match status" value="1"/>
</dbReference>
<evidence type="ECO:0000256" key="4">
    <source>
        <dbReference type="ARBA" id="ARBA00022679"/>
    </source>
</evidence>
<sequence>MQHSLGLKGLLLLIAFPLYSQKLPPSFDDSIRVVIRKQSGYEEKVDIYRATIEKVLQVDQELARTYIEALRNMASMQKDTAIIAFCYEKEASLFYISGDYESAGALFNKACTAYEKAGQLSASLLACTKTGIMHNLSGQYQKAGQIYQKQLLRSQQARQLESEAYICNQLGALYHYQGLTDSALFYYQLSTELFSAVGDTTEMLRPMSNIAILLEPVNPDSSLVVLQKIYQLREQYGKPIDLVNTLISYGGLLRRQGLYIDAFNHYKKAYWICKKNGYQNVLPAVLDGLHDLKAATGEYDEALRYLDEAISIIKASRSVDHYLPLLISKAATLHKMRRFEEGIAVIDTAIELSESIGGSRFDVRLLTSKAISLVEINRNEAAREALGEADVLLKKGRNQEDKLFFEEIMALWLVRNSQPRKAVELASPIYKYYLSEQRYKEAFDVLNTLIDAYHAIEEPSYAVQLVKDYRWLSDTLQSRRLERDLKIQTQEFEFRLKEEQSKLEQQRRVAKLEVISSRNQAFAVFASLLSAIGAVFVYFVNRQRQLIRVQRDELQHQAASLREIDENKTRFFINVAHELRTPITLIKAPLDQVAKMADSLSVPVKDAINLARANTDTLLKLINALLKLPEVTASRSPTMREPCDIISLMEIWIDSFKPLARQKEQGLILEYTQEEWDKPILTDPEKLERIVYNLVVNAIKFTPKAGRITIRLLKKEEDKLVIEVKDNGEGIAKGDLGNIFDRFYQAKSQQEGAHASGTGIGLAICKEFTEAMGGRITVDSALGKGAVFQVELPLLWASQPLRAKQPLDIPGHSITSPSHLLETSRLAVSPKPRVLIAEDHQQLLAYLKSILQHKYEVLTATNGREALDQLKVNTPVSAIVTDYMMPFMDGLKFLEIIKEDHHYSKIPCILLTARAAEKDKIAALRLGINDYMDKPFSVEELQVRLEVLISRRRAALQAVQTDGEELMEGEYRWLENMEQTAIEALKKGEASVAKLAKSVSLSSRQLERRLKHLTGLTPSEYLREIRLNMARTALENGDVDSVEKAAAVAGFKSHAYFSRLFRDRFGKSPSDYLV</sequence>
<comment type="caution">
    <text evidence="16">The sequence shown here is derived from an EMBL/GenBank/DDBJ whole genome shotgun (WGS) entry which is preliminary data.</text>
</comment>
<dbReference type="OrthoDB" id="9797097at2"/>
<dbReference type="Gene3D" id="1.10.287.130">
    <property type="match status" value="1"/>
</dbReference>
<dbReference type="EC" id="2.7.13.3" evidence="2"/>
<dbReference type="Proteomes" id="UP000029736">
    <property type="component" value="Unassembled WGS sequence"/>
</dbReference>
<dbReference type="InterPro" id="IPR009057">
    <property type="entry name" value="Homeodomain-like_sf"/>
</dbReference>
<dbReference type="FunFam" id="3.30.565.10:FF:000037">
    <property type="entry name" value="Hybrid sensor histidine kinase/response regulator"/>
    <property type="match status" value="1"/>
</dbReference>
<dbReference type="SMART" id="SM00387">
    <property type="entry name" value="HATPase_c"/>
    <property type="match status" value="1"/>
</dbReference>
<dbReference type="PROSITE" id="PS01124">
    <property type="entry name" value="HTH_ARAC_FAMILY_2"/>
    <property type="match status" value="1"/>
</dbReference>
<dbReference type="SUPFAM" id="SSF52172">
    <property type="entry name" value="CheY-like"/>
    <property type="match status" value="1"/>
</dbReference>
<dbReference type="InterPro" id="IPR011006">
    <property type="entry name" value="CheY-like_superfamily"/>
</dbReference>
<dbReference type="GO" id="GO:0043565">
    <property type="term" value="F:sequence-specific DNA binding"/>
    <property type="evidence" value="ECO:0007669"/>
    <property type="project" value="InterPro"/>
</dbReference>
<feature type="domain" description="Histidine kinase" evidence="14">
    <location>
        <begin position="574"/>
        <end position="796"/>
    </location>
</feature>
<dbReference type="RefSeq" id="WP_044216287.1">
    <property type="nucleotide sequence ID" value="NZ_JBKAGJ010000052.1"/>
</dbReference>
<evidence type="ECO:0000256" key="11">
    <source>
        <dbReference type="ARBA" id="ARBA00023163"/>
    </source>
</evidence>
<dbReference type="GO" id="GO:0000155">
    <property type="term" value="F:phosphorelay sensor kinase activity"/>
    <property type="evidence" value="ECO:0007669"/>
    <property type="project" value="InterPro"/>
</dbReference>
<keyword evidence="17" id="KW-1185">Reference proteome</keyword>
<reference evidence="16 17" key="1">
    <citation type="journal article" date="2014" name="Int. J. Syst. Evol. Microbiol.">
        <title>Phaeodactylibacter xiamenensis gen. nov., sp. nov., a member of the family Saprospiraceae isolated from the marine alga Phaeodactylum tricornutum.</title>
        <authorList>
            <person name="Chen Z.Jr."/>
            <person name="Lei X."/>
            <person name="Lai Q."/>
            <person name="Li Y."/>
            <person name="Zhang B."/>
            <person name="Zhang J."/>
            <person name="Zhang H."/>
            <person name="Yang L."/>
            <person name="Zheng W."/>
            <person name="Tian Y."/>
            <person name="Yu Z."/>
            <person name="Xu H.Jr."/>
            <person name="Zheng T."/>
        </authorList>
    </citation>
    <scope>NUCLEOTIDE SEQUENCE [LARGE SCALE GENOMIC DNA]</scope>
    <source>
        <strain evidence="16 17">KD52</strain>
    </source>
</reference>
<evidence type="ECO:0000313" key="17">
    <source>
        <dbReference type="Proteomes" id="UP000029736"/>
    </source>
</evidence>
<evidence type="ECO:0000259" key="13">
    <source>
        <dbReference type="PROSITE" id="PS01124"/>
    </source>
</evidence>
<dbReference type="CDD" id="cd00075">
    <property type="entry name" value="HATPase"/>
    <property type="match status" value="1"/>
</dbReference>
<dbReference type="Gene3D" id="3.30.565.10">
    <property type="entry name" value="Histidine kinase-like ATPase, C-terminal domain"/>
    <property type="match status" value="1"/>
</dbReference>
<feature type="domain" description="HTH araC/xylS-type" evidence="13">
    <location>
        <begin position="975"/>
        <end position="1074"/>
    </location>
</feature>
<dbReference type="InterPro" id="IPR018060">
    <property type="entry name" value="HTH_AraC"/>
</dbReference>
<dbReference type="Pfam" id="PF00072">
    <property type="entry name" value="Response_reg"/>
    <property type="match status" value="1"/>
</dbReference>
<dbReference type="CDD" id="cd00082">
    <property type="entry name" value="HisKA"/>
    <property type="match status" value="1"/>
</dbReference>
<dbReference type="InterPro" id="IPR003661">
    <property type="entry name" value="HisK_dim/P_dom"/>
</dbReference>
<dbReference type="InterPro" id="IPR011990">
    <property type="entry name" value="TPR-like_helical_dom_sf"/>
</dbReference>
<dbReference type="Pfam" id="PF00512">
    <property type="entry name" value="HisKA"/>
    <property type="match status" value="1"/>
</dbReference>
<evidence type="ECO:0000256" key="2">
    <source>
        <dbReference type="ARBA" id="ARBA00012438"/>
    </source>
</evidence>
<protein>
    <recommendedName>
        <fullName evidence="2">histidine kinase</fullName>
        <ecNumber evidence="2">2.7.13.3</ecNumber>
    </recommendedName>
</protein>
<keyword evidence="10" id="KW-0238">DNA-binding</keyword>
<dbReference type="PROSITE" id="PS50109">
    <property type="entry name" value="HIS_KIN"/>
    <property type="match status" value="1"/>
</dbReference>
<dbReference type="CDD" id="cd17574">
    <property type="entry name" value="REC_OmpR"/>
    <property type="match status" value="1"/>
</dbReference>